<dbReference type="Pfam" id="PF01740">
    <property type="entry name" value="STAS"/>
    <property type="match status" value="1"/>
</dbReference>
<proteinExistence type="inferred from homology"/>
<name>A0A6J6VLH1_9ZZZZ</name>
<dbReference type="PROSITE" id="PS50801">
    <property type="entry name" value="STAS"/>
    <property type="match status" value="1"/>
</dbReference>
<comment type="similarity">
    <text evidence="1">Belongs to the anti-sigma-factor antagonist family.</text>
</comment>
<dbReference type="Gene3D" id="3.30.750.24">
    <property type="entry name" value="STAS domain"/>
    <property type="match status" value="1"/>
</dbReference>
<dbReference type="InterPro" id="IPR002645">
    <property type="entry name" value="STAS_dom"/>
</dbReference>
<dbReference type="AlphaFoldDB" id="A0A6J6VLH1"/>
<accession>A0A6J6VLH1</accession>
<evidence type="ECO:0000313" key="3">
    <source>
        <dbReference type="EMBL" id="CAB4771628.1"/>
    </source>
</evidence>
<dbReference type="PANTHER" id="PTHR33495">
    <property type="entry name" value="ANTI-SIGMA FACTOR ANTAGONIST TM_1081-RELATED-RELATED"/>
    <property type="match status" value="1"/>
</dbReference>
<gene>
    <name evidence="3" type="ORF">UFOPK2938_00193</name>
</gene>
<feature type="domain" description="STAS" evidence="2">
    <location>
        <begin position="15"/>
        <end position="100"/>
    </location>
</feature>
<dbReference type="GO" id="GO:0043856">
    <property type="term" value="F:anti-sigma factor antagonist activity"/>
    <property type="evidence" value="ECO:0007669"/>
    <property type="project" value="InterPro"/>
</dbReference>
<sequence>MEITVTSPDAGGKRLAVEGDVDVHTADEFRRVIAESETSTPLTINLSQVSFMDSTGLGVLIGALTRSRETGSRLILEALSPRVDRLLSLTGIAEQFEISE</sequence>
<evidence type="ECO:0000256" key="1">
    <source>
        <dbReference type="ARBA" id="ARBA00009013"/>
    </source>
</evidence>
<dbReference type="CDD" id="cd07043">
    <property type="entry name" value="STAS_anti-anti-sigma_factors"/>
    <property type="match status" value="1"/>
</dbReference>
<dbReference type="EMBL" id="CAEZZX010000021">
    <property type="protein sequence ID" value="CAB4771628.1"/>
    <property type="molecule type" value="Genomic_DNA"/>
</dbReference>
<reference evidence="3" key="1">
    <citation type="submission" date="2020-05" db="EMBL/GenBank/DDBJ databases">
        <authorList>
            <person name="Chiriac C."/>
            <person name="Salcher M."/>
            <person name="Ghai R."/>
            <person name="Kavagutti S V."/>
        </authorList>
    </citation>
    <scope>NUCLEOTIDE SEQUENCE</scope>
</reference>
<dbReference type="SUPFAM" id="SSF52091">
    <property type="entry name" value="SpoIIaa-like"/>
    <property type="match status" value="1"/>
</dbReference>
<dbReference type="InterPro" id="IPR003658">
    <property type="entry name" value="Anti-sigma_ant"/>
</dbReference>
<protein>
    <submittedName>
        <fullName evidence="3">Unannotated protein</fullName>
    </submittedName>
</protein>
<dbReference type="NCBIfam" id="TIGR00377">
    <property type="entry name" value="ant_ant_sig"/>
    <property type="match status" value="1"/>
</dbReference>
<organism evidence="3">
    <name type="scientific">freshwater metagenome</name>
    <dbReference type="NCBI Taxonomy" id="449393"/>
    <lineage>
        <taxon>unclassified sequences</taxon>
        <taxon>metagenomes</taxon>
        <taxon>ecological metagenomes</taxon>
    </lineage>
</organism>
<dbReference type="InterPro" id="IPR036513">
    <property type="entry name" value="STAS_dom_sf"/>
</dbReference>
<dbReference type="PANTHER" id="PTHR33495:SF2">
    <property type="entry name" value="ANTI-SIGMA FACTOR ANTAGONIST TM_1081-RELATED"/>
    <property type="match status" value="1"/>
</dbReference>
<evidence type="ECO:0000259" key="2">
    <source>
        <dbReference type="PROSITE" id="PS50801"/>
    </source>
</evidence>